<reference evidence="2" key="1">
    <citation type="journal article" date="2014" name="Front. Microbiol.">
        <title>High frequency of phylogenetically diverse reductive dehalogenase-homologous genes in deep subseafloor sedimentary metagenomes.</title>
        <authorList>
            <person name="Kawai M."/>
            <person name="Futagami T."/>
            <person name="Toyoda A."/>
            <person name="Takaki Y."/>
            <person name="Nishi S."/>
            <person name="Hori S."/>
            <person name="Arai W."/>
            <person name="Tsubouchi T."/>
            <person name="Morono Y."/>
            <person name="Uchiyama I."/>
            <person name="Ito T."/>
            <person name="Fujiyama A."/>
            <person name="Inagaki F."/>
            <person name="Takami H."/>
        </authorList>
    </citation>
    <scope>NUCLEOTIDE SEQUENCE</scope>
    <source>
        <strain evidence="2">Expedition CK06-06</strain>
    </source>
</reference>
<sequence length="172" mass="19134">MPPYDEKARESTDSQYTDKDTNRSAAIAETPTANPPKVCEDAAPIPIETVEHKAAESPMVTTVNHKPAVTNQHEKHEIPKFDLAEEIMAEQRRITAIKRKAPGKKTEAQRSEPQAQPVGYTTKQPLSEQKKIIAEIVARDIEKLCRGDMLDVRRQDCGDIGKGAEQNTPPRP</sequence>
<feature type="region of interest" description="Disordered" evidence="1">
    <location>
        <begin position="97"/>
        <end position="125"/>
    </location>
</feature>
<protein>
    <submittedName>
        <fullName evidence="2">Uncharacterized protein</fullName>
    </submittedName>
</protein>
<dbReference type="AlphaFoldDB" id="X0SS07"/>
<feature type="region of interest" description="Disordered" evidence="1">
    <location>
        <begin position="153"/>
        <end position="172"/>
    </location>
</feature>
<gene>
    <name evidence="2" type="ORF">S01H1_12035</name>
</gene>
<dbReference type="EMBL" id="BARS01006155">
    <property type="protein sequence ID" value="GAF83849.1"/>
    <property type="molecule type" value="Genomic_DNA"/>
</dbReference>
<feature type="region of interest" description="Disordered" evidence="1">
    <location>
        <begin position="1"/>
        <end position="39"/>
    </location>
</feature>
<organism evidence="2">
    <name type="scientific">marine sediment metagenome</name>
    <dbReference type="NCBI Taxonomy" id="412755"/>
    <lineage>
        <taxon>unclassified sequences</taxon>
        <taxon>metagenomes</taxon>
        <taxon>ecological metagenomes</taxon>
    </lineage>
</organism>
<name>X0SS07_9ZZZZ</name>
<evidence type="ECO:0000256" key="1">
    <source>
        <dbReference type="SAM" id="MobiDB-lite"/>
    </source>
</evidence>
<accession>X0SS07</accession>
<evidence type="ECO:0000313" key="2">
    <source>
        <dbReference type="EMBL" id="GAF83849.1"/>
    </source>
</evidence>
<feature type="compositionally biased region" description="Polar residues" evidence="1">
    <location>
        <begin position="111"/>
        <end position="125"/>
    </location>
</feature>
<comment type="caution">
    <text evidence="2">The sequence shown here is derived from an EMBL/GenBank/DDBJ whole genome shotgun (WGS) entry which is preliminary data.</text>
</comment>
<feature type="compositionally biased region" description="Basic and acidic residues" evidence="1">
    <location>
        <begin position="1"/>
        <end position="22"/>
    </location>
</feature>
<proteinExistence type="predicted"/>